<dbReference type="GO" id="GO:0006094">
    <property type="term" value="P:gluconeogenesis"/>
    <property type="evidence" value="ECO:0007669"/>
    <property type="project" value="TreeGrafter"/>
</dbReference>
<feature type="domain" description="Fructose-1-6-bisphosphatase class I N-terminal" evidence="5">
    <location>
        <begin position="80"/>
        <end position="261"/>
    </location>
</feature>
<sequence length="356" mass="38237">MPLSSLSLLPLHRAPLPPTSNYPPPPPPSRALLLPLLRHSPLARRSPVSRARAVAADGMAAATAAAETPPTLLEYMGQAGAADDLVVLVAHVQSACKRIAALVASPGNAELSRGKAGGGVAVAAGRDAPKPLDELSNEIILSSLRRSGKVAVMASEENHLPIWVSNDSPYVVVTDPLDGSRNIEVSIPTGTIFGIYNRLAELDHLPEEERAQLNSLQSGTHLVASGYVLYSSATIFCISFGAGTHGFTLDHLTGEFVLTHPSIQIPPRGQIYSVNDARYFDWPEGLRKYIDTIRQGKGQHPKKYSARGSDGKSRILSIQPVKLHQRLPLFLGGMEDMLELESYGDVQQKVNPGYEV</sequence>
<dbReference type="Gene3D" id="3.40.190.80">
    <property type="match status" value="2"/>
</dbReference>
<evidence type="ECO:0000313" key="6">
    <source>
        <dbReference type="EnsemblPlants" id="ORUFI06G25650.1"/>
    </source>
</evidence>
<dbReference type="AlphaFoldDB" id="A0A0E0Q1A7"/>
<keyword evidence="4" id="KW-0378">Hydrolase</keyword>
<evidence type="ECO:0000256" key="3">
    <source>
        <dbReference type="ARBA" id="ARBA00032973"/>
    </source>
</evidence>
<dbReference type="FunFam" id="3.30.540.10:FF:000019">
    <property type="entry name" value="Fructose-1,6-bisphosphatase, chloroplastic"/>
    <property type="match status" value="1"/>
</dbReference>
<reference evidence="7" key="1">
    <citation type="submission" date="2013-06" db="EMBL/GenBank/DDBJ databases">
        <authorList>
            <person name="Zhao Q."/>
        </authorList>
    </citation>
    <scope>NUCLEOTIDE SEQUENCE</scope>
    <source>
        <strain evidence="7">cv. W1943</strain>
    </source>
</reference>
<dbReference type="EnsemblPlants" id="ORUFI06G25650.1">
    <property type="protein sequence ID" value="ORUFI06G25650.1"/>
    <property type="gene ID" value="ORUFI06G25650"/>
</dbReference>
<evidence type="ECO:0000259" key="5">
    <source>
        <dbReference type="Pfam" id="PF00316"/>
    </source>
</evidence>
<comment type="similarity">
    <text evidence="4">Belongs to the FBPase class 1 family.</text>
</comment>
<dbReference type="GO" id="GO:0030388">
    <property type="term" value="P:fructose 1,6-bisphosphate metabolic process"/>
    <property type="evidence" value="ECO:0007669"/>
    <property type="project" value="TreeGrafter"/>
</dbReference>
<dbReference type="GO" id="GO:0005829">
    <property type="term" value="C:cytosol"/>
    <property type="evidence" value="ECO:0007669"/>
    <property type="project" value="TreeGrafter"/>
</dbReference>
<dbReference type="Proteomes" id="UP000008022">
    <property type="component" value="Unassembled WGS sequence"/>
</dbReference>
<dbReference type="InterPro" id="IPR028343">
    <property type="entry name" value="FBPtase"/>
</dbReference>
<proteinExistence type="inferred from homology"/>
<dbReference type="GO" id="GO:0006000">
    <property type="term" value="P:fructose metabolic process"/>
    <property type="evidence" value="ECO:0007669"/>
    <property type="project" value="TreeGrafter"/>
</dbReference>
<keyword evidence="7" id="KW-1185">Reference proteome</keyword>
<dbReference type="Pfam" id="PF00316">
    <property type="entry name" value="FBPase"/>
    <property type="match status" value="1"/>
</dbReference>
<dbReference type="Gene3D" id="3.30.540.10">
    <property type="entry name" value="Fructose-1,6-Bisphosphatase, subunit A, domain 1"/>
    <property type="match status" value="1"/>
</dbReference>
<dbReference type="PIRSF" id="PIRSF000904">
    <property type="entry name" value="FBPtase_SBPase"/>
    <property type="match status" value="1"/>
</dbReference>
<organism evidence="6 7">
    <name type="scientific">Oryza rufipogon</name>
    <name type="common">Brownbeard rice</name>
    <name type="synonym">Asian wild rice</name>
    <dbReference type="NCBI Taxonomy" id="4529"/>
    <lineage>
        <taxon>Eukaryota</taxon>
        <taxon>Viridiplantae</taxon>
        <taxon>Streptophyta</taxon>
        <taxon>Embryophyta</taxon>
        <taxon>Tracheophyta</taxon>
        <taxon>Spermatophyta</taxon>
        <taxon>Magnoliopsida</taxon>
        <taxon>Liliopsida</taxon>
        <taxon>Poales</taxon>
        <taxon>Poaceae</taxon>
        <taxon>BOP clade</taxon>
        <taxon>Oryzoideae</taxon>
        <taxon>Oryzeae</taxon>
        <taxon>Oryzinae</taxon>
        <taxon>Oryza</taxon>
    </lineage>
</organism>
<evidence type="ECO:0000256" key="1">
    <source>
        <dbReference type="ARBA" id="ARBA00001273"/>
    </source>
</evidence>
<dbReference type="PIRSF" id="PIRSF500210">
    <property type="entry name" value="FBPtase"/>
    <property type="match status" value="1"/>
</dbReference>
<dbReference type="PRINTS" id="PR00115">
    <property type="entry name" value="F16BPHPHTASE"/>
</dbReference>
<name>A0A0E0Q1A7_ORYRU</name>
<dbReference type="SUPFAM" id="SSF56655">
    <property type="entry name" value="Carbohydrate phosphatase"/>
    <property type="match status" value="1"/>
</dbReference>
<keyword evidence="4" id="KW-0119">Carbohydrate metabolism</keyword>
<dbReference type="InterPro" id="IPR033391">
    <property type="entry name" value="FBPase_N"/>
</dbReference>
<dbReference type="CDD" id="cd00354">
    <property type="entry name" value="FBPase"/>
    <property type="match status" value="1"/>
</dbReference>
<evidence type="ECO:0000313" key="7">
    <source>
        <dbReference type="Proteomes" id="UP000008022"/>
    </source>
</evidence>
<reference evidence="6" key="2">
    <citation type="submission" date="2015-06" db="UniProtKB">
        <authorList>
            <consortium name="EnsemblPlants"/>
        </authorList>
    </citation>
    <scope>IDENTIFICATION</scope>
</reference>
<evidence type="ECO:0000256" key="4">
    <source>
        <dbReference type="RuleBase" id="RU000508"/>
    </source>
</evidence>
<protein>
    <recommendedName>
        <fullName evidence="2">fructose-bisphosphatase</fullName>
        <ecNumber evidence="2">3.1.3.11</ecNumber>
    </recommendedName>
    <alternativeName>
        <fullName evidence="3">D-fructose-1,6-bisphosphate 1-phosphohydrolase</fullName>
    </alternativeName>
</protein>
<dbReference type="InterPro" id="IPR000146">
    <property type="entry name" value="FBPase_class-1"/>
</dbReference>
<dbReference type="GO" id="GO:0005986">
    <property type="term" value="P:sucrose biosynthetic process"/>
    <property type="evidence" value="ECO:0007669"/>
    <property type="project" value="TreeGrafter"/>
</dbReference>
<dbReference type="EC" id="3.1.3.11" evidence="2"/>
<comment type="catalytic activity">
    <reaction evidence="1">
        <text>beta-D-fructose 1,6-bisphosphate + H2O = beta-D-fructose 6-phosphate + phosphate</text>
        <dbReference type="Rhea" id="RHEA:11064"/>
        <dbReference type="ChEBI" id="CHEBI:15377"/>
        <dbReference type="ChEBI" id="CHEBI:32966"/>
        <dbReference type="ChEBI" id="CHEBI:43474"/>
        <dbReference type="ChEBI" id="CHEBI:57634"/>
        <dbReference type="EC" id="3.1.3.11"/>
    </reaction>
</comment>
<evidence type="ECO:0000256" key="2">
    <source>
        <dbReference type="ARBA" id="ARBA00013093"/>
    </source>
</evidence>
<dbReference type="GO" id="GO:0006002">
    <property type="term" value="P:fructose 6-phosphate metabolic process"/>
    <property type="evidence" value="ECO:0007669"/>
    <property type="project" value="TreeGrafter"/>
</dbReference>
<dbReference type="PANTHER" id="PTHR11556">
    <property type="entry name" value="FRUCTOSE-1,6-BISPHOSPHATASE-RELATED"/>
    <property type="match status" value="1"/>
</dbReference>
<accession>A0A0E0Q1A7</accession>
<dbReference type="Gramene" id="ORUFI06G25650.1">
    <property type="protein sequence ID" value="ORUFI06G25650.1"/>
    <property type="gene ID" value="ORUFI06G25650"/>
</dbReference>
<dbReference type="PANTHER" id="PTHR11556:SF12">
    <property type="entry name" value="FRUCTOSE-BISPHOSPHATASE"/>
    <property type="match status" value="1"/>
</dbReference>
<dbReference type="GO" id="GO:0042132">
    <property type="term" value="F:fructose 1,6-bisphosphate 1-phosphatase activity"/>
    <property type="evidence" value="ECO:0007669"/>
    <property type="project" value="UniProtKB-EC"/>
</dbReference>